<comment type="caution">
    <text evidence="5">The sequence shown here is derived from an EMBL/GenBank/DDBJ whole genome shotgun (WGS) entry which is preliminary data.</text>
</comment>
<dbReference type="PANTHER" id="PTHR30055">
    <property type="entry name" value="HTH-TYPE TRANSCRIPTIONAL REGULATOR RUTR"/>
    <property type="match status" value="1"/>
</dbReference>
<dbReference type="InterPro" id="IPR001647">
    <property type="entry name" value="HTH_TetR"/>
</dbReference>
<dbReference type="Gene3D" id="1.10.10.60">
    <property type="entry name" value="Homeodomain-like"/>
    <property type="match status" value="1"/>
</dbReference>
<dbReference type="GO" id="GO:0003700">
    <property type="term" value="F:DNA-binding transcription factor activity"/>
    <property type="evidence" value="ECO:0007669"/>
    <property type="project" value="TreeGrafter"/>
</dbReference>
<dbReference type="SUPFAM" id="SSF46689">
    <property type="entry name" value="Homeodomain-like"/>
    <property type="match status" value="1"/>
</dbReference>
<dbReference type="SUPFAM" id="SSF48498">
    <property type="entry name" value="Tetracyclin repressor-like, C-terminal domain"/>
    <property type="match status" value="1"/>
</dbReference>
<name>A0A5N5E839_RHOER</name>
<reference evidence="5 6" key="1">
    <citation type="journal article" date="2017" name="Poromechanics V (2013)">
        <title>Genomic Characterization of the Arsenic-Tolerant Actinobacterium, &lt;i&gt;Rhodococcus erythropolis&lt;/i&gt; S43.</title>
        <authorList>
            <person name="Retamal-Morales G."/>
            <person name="Mehnert M."/>
            <person name="Schwabe R."/>
            <person name="Tischler D."/>
            <person name="Schloemann M."/>
            <person name="Levican G.J."/>
        </authorList>
    </citation>
    <scope>NUCLEOTIDE SEQUENCE [LARGE SCALE GENOMIC DNA]</scope>
    <source>
        <strain evidence="5 6">S43</strain>
    </source>
</reference>
<evidence type="ECO:0000256" key="2">
    <source>
        <dbReference type="ARBA" id="ARBA00023125"/>
    </source>
</evidence>
<dbReference type="AlphaFoldDB" id="A0A5N5E839"/>
<keyword evidence="1" id="KW-0805">Transcription regulation</keyword>
<keyword evidence="3" id="KW-0804">Transcription</keyword>
<gene>
    <name evidence="5" type="ORF">BS297_17140</name>
</gene>
<evidence type="ECO:0000313" key="6">
    <source>
        <dbReference type="Proteomes" id="UP000325576"/>
    </source>
</evidence>
<evidence type="ECO:0000256" key="3">
    <source>
        <dbReference type="ARBA" id="ARBA00023163"/>
    </source>
</evidence>
<dbReference type="PANTHER" id="PTHR30055:SF234">
    <property type="entry name" value="HTH-TYPE TRANSCRIPTIONAL REGULATOR BETI"/>
    <property type="match status" value="1"/>
</dbReference>
<feature type="domain" description="HTH tetR-type" evidence="4">
    <location>
        <begin position="37"/>
        <end position="73"/>
    </location>
</feature>
<organism evidence="5 6">
    <name type="scientific">Rhodococcus erythropolis</name>
    <name type="common">Arthrobacter picolinophilus</name>
    <dbReference type="NCBI Taxonomy" id="1833"/>
    <lineage>
        <taxon>Bacteria</taxon>
        <taxon>Bacillati</taxon>
        <taxon>Actinomycetota</taxon>
        <taxon>Actinomycetes</taxon>
        <taxon>Mycobacteriales</taxon>
        <taxon>Nocardiaceae</taxon>
        <taxon>Rhodococcus</taxon>
        <taxon>Rhodococcus erythropolis group</taxon>
    </lineage>
</organism>
<dbReference type="Pfam" id="PF00440">
    <property type="entry name" value="TetR_N"/>
    <property type="match status" value="1"/>
</dbReference>
<dbReference type="GO" id="GO:0000976">
    <property type="term" value="F:transcription cis-regulatory region binding"/>
    <property type="evidence" value="ECO:0007669"/>
    <property type="project" value="TreeGrafter"/>
</dbReference>
<evidence type="ECO:0000256" key="1">
    <source>
        <dbReference type="ARBA" id="ARBA00023015"/>
    </source>
</evidence>
<accession>A0A5N5E839</accession>
<dbReference type="Gene3D" id="1.10.357.10">
    <property type="entry name" value="Tetracycline Repressor, domain 2"/>
    <property type="match status" value="1"/>
</dbReference>
<dbReference type="InterPro" id="IPR036271">
    <property type="entry name" value="Tet_transcr_reg_TetR-rel_C_sf"/>
</dbReference>
<dbReference type="InterPro" id="IPR009057">
    <property type="entry name" value="Homeodomain-like_sf"/>
</dbReference>
<proteinExistence type="predicted"/>
<dbReference type="InterPro" id="IPR050109">
    <property type="entry name" value="HTH-type_TetR-like_transc_reg"/>
</dbReference>
<evidence type="ECO:0000259" key="4">
    <source>
        <dbReference type="Pfam" id="PF00440"/>
    </source>
</evidence>
<protein>
    <submittedName>
        <fullName evidence="5">TetR family transcriptional regulator</fullName>
    </submittedName>
</protein>
<dbReference type="EMBL" id="MRBO01000469">
    <property type="protein sequence ID" value="KAB2584154.1"/>
    <property type="molecule type" value="Genomic_DNA"/>
</dbReference>
<dbReference type="Proteomes" id="UP000325576">
    <property type="component" value="Unassembled WGS sequence"/>
</dbReference>
<keyword evidence="2" id="KW-0238">DNA-binding</keyword>
<evidence type="ECO:0000313" key="5">
    <source>
        <dbReference type="EMBL" id="KAB2584154.1"/>
    </source>
</evidence>
<sequence length="225" mass="24631">MPTARSPRPGAAPVRTPRRRRVDVARREDLVQRIEDIFLAEGFMSVTMADLTERLHCSKATLYSVAPTKEQLVILATKRFFGSSAEAIELEVAAQQDPRIRITTYFGGMAEAMRRNSREFYADMIAFEPTAEIYRRNTATAAERVRELIDDGIDSGVFGAADGMFASQLVALAIEGVQSGVLLDRTGLSAADAFAELGHLLLNGLLHQSPTTATVSTSSDARPRR</sequence>